<dbReference type="PROSITE" id="PS00943">
    <property type="entry name" value="UBIA"/>
    <property type="match status" value="1"/>
</dbReference>
<dbReference type="InterPro" id="IPR044878">
    <property type="entry name" value="UbiA_sf"/>
</dbReference>
<organism evidence="12 13">
    <name type="scientific">Cercophora scortea</name>
    <dbReference type="NCBI Taxonomy" id="314031"/>
    <lineage>
        <taxon>Eukaryota</taxon>
        <taxon>Fungi</taxon>
        <taxon>Dikarya</taxon>
        <taxon>Ascomycota</taxon>
        <taxon>Pezizomycotina</taxon>
        <taxon>Sordariomycetes</taxon>
        <taxon>Sordariomycetidae</taxon>
        <taxon>Sordariales</taxon>
        <taxon>Lasiosphaeriaceae</taxon>
        <taxon>Cercophora</taxon>
    </lineage>
</organism>
<comment type="cofactor">
    <cofactor evidence="1">
        <name>Mg(2+)</name>
        <dbReference type="ChEBI" id="CHEBI:18420"/>
    </cofactor>
</comment>
<dbReference type="PANTHER" id="PTHR11048">
    <property type="entry name" value="PRENYLTRANSFERASES"/>
    <property type="match status" value="1"/>
</dbReference>
<evidence type="ECO:0000256" key="6">
    <source>
        <dbReference type="ARBA" id="ARBA00022692"/>
    </source>
</evidence>
<keyword evidence="5" id="KW-0808">Transferase</keyword>
<dbReference type="GO" id="GO:0006744">
    <property type="term" value="P:ubiquinone biosynthetic process"/>
    <property type="evidence" value="ECO:0007669"/>
    <property type="project" value="TreeGrafter"/>
</dbReference>
<comment type="caution">
    <text evidence="12">The sequence shown here is derived from an EMBL/GenBank/DDBJ whole genome shotgun (WGS) entry which is preliminary data.</text>
</comment>
<feature type="region of interest" description="Disordered" evidence="10">
    <location>
        <begin position="1"/>
        <end position="55"/>
    </location>
</feature>
<feature type="region of interest" description="Disordered" evidence="10">
    <location>
        <begin position="83"/>
        <end position="120"/>
    </location>
</feature>
<evidence type="ECO:0000256" key="1">
    <source>
        <dbReference type="ARBA" id="ARBA00001946"/>
    </source>
</evidence>
<evidence type="ECO:0000256" key="3">
    <source>
        <dbReference type="ARBA" id="ARBA00004721"/>
    </source>
</evidence>
<accession>A0AAE0I3K1</accession>
<feature type="transmembrane region" description="Helical" evidence="11">
    <location>
        <begin position="229"/>
        <end position="252"/>
    </location>
</feature>
<dbReference type="Gene3D" id="1.20.120.1780">
    <property type="entry name" value="UbiA prenyltransferase"/>
    <property type="match status" value="1"/>
</dbReference>
<dbReference type="InterPro" id="IPR000537">
    <property type="entry name" value="UbiA_prenyltransferase"/>
</dbReference>
<dbReference type="CDD" id="cd13959">
    <property type="entry name" value="PT_UbiA_COQ2"/>
    <property type="match status" value="1"/>
</dbReference>
<gene>
    <name evidence="12" type="ORF">B0T19DRAFT_435598</name>
</gene>
<evidence type="ECO:0000313" key="12">
    <source>
        <dbReference type="EMBL" id="KAK3317801.1"/>
    </source>
</evidence>
<evidence type="ECO:0000256" key="4">
    <source>
        <dbReference type="ARBA" id="ARBA00005985"/>
    </source>
</evidence>
<feature type="compositionally biased region" description="Low complexity" evidence="10">
    <location>
        <begin position="96"/>
        <end position="107"/>
    </location>
</feature>
<dbReference type="FunFam" id="1.20.120.1780:FF:000001">
    <property type="entry name" value="4-hydroxybenzoate octaprenyltransferase"/>
    <property type="match status" value="1"/>
</dbReference>
<evidence type="ECO:0000256" key="10">
    <source>
        <dbReference type="SAM" id="MobiDB-lite"/>
    </source>
</evidence>
<dbReference type="FunFam" id="1.10.357.140:FF:000008">
    <property type="entry name" value="4-hydroxybenzoate octaprenyltransferase"/>
    <property type="match status" value="1"/>
</dbReference>
<evidence type="ECO:0000256" key="2">
    <source>
        <dbReference type="ARBA" id="ARBA00004141"/>
    </source>
</evidence>
<keyword evidence="7 11" id="KW-1133">Transmembrane helix</keyword>
<feature type="transmembrane region" description="Helical" evidence="11">
    <location>
        <begin position="315"/>
        <end position="338"/>
    </location>
</feature>
<feature type="transmembrane region" description="Helical" evidence="11">
    <location>
        <begin position="284"/>
        <end position="303"/>
    </location>
</feature>
<dbReference type="Pfam" id="PF01040">
    <property type="entry name" value="UbiA"/>
    <property type="match status" value="1"/>
</dbReference>
<evidence type="ECO:0000256" key="7">
    <source>
        <dbReference type="ARBA" id="ARBA00022989"/>
    </source>
</evidence>
<dbReference type="EMBL" id="JAUEPO010000007">
    <property type="protein sequence ID" value="KAK3317801.1"/>
    <property type="molecule type" value="Genomic_DNA"/>
</dbReference>
<feature type="transmembrane region" description="Helical" evidence="11">
    <location>
        <begin position="415"/>
        <end position="435"/>
    </location>
</feature>
<evidence type="ECO:0000256" key="5">
    <source>
        <dbReference type="ARBA" id="ARBA00022679"/>
    </source>
</evidence>
<reference evidence="12" key="2">
    <citation type="submission" date="2023-06" db="EMBL/GenBank/DDBJ databases">
        <authorList>
            <consortium name="Lawrence Berkeley National Laboratory"/>
            <person name="Haridas S."/>
            <person name="Hensen N."/>
            <person name="Bonometti L."/>
            <person name="Westerberg I."/>
            <person name="Brannstrom I.O."/>
            <person name="Guillou S."/>
            <person name="Cros-Aarteil S."/>
            <person name="Calhoun S."/>
            <person name="Kuo A."/>
            <person name="Mondo S."/>
            <person name="Pangilinan J."/>
            <person name="Riley R."/>
            <person name="Labutti K."/>
            <person name="Andreopoulos B."/>
            <person name="Lipzen A."/>
            <person name="Chen C."/>
            <person name="Yanf M."/>
            <person name="Daum C."/>
            <person name="Ng V."/>
            <person name="Clum A."/>
            <person name="Steindorff A."/>
            <person name="Ohm R."/>
            <person name="Martin F."/>
            <person name="Silar P."/>
            <person name="Natvig D."/>
            <person name="Lalanne C."/>
            <person name="Gautier V."/>
            <person name="Ament-Velasquez S.L."/>
            <person name="Kruys A."/>
            <person name="Hutchinson M.I."/>
            <person name="Powell A.J."/>
            <person name="Barry K."/>
            <person name="Miller A.N."/>
            <person name="Grigoriev I.V."/>
            <person name="Debuchy R."/>
            <person name="Gladieux P."/>
            <person name="Thoren M.H."/>
            <person name="Johannesson H."/>
        </authorList>
    </citation>
    <scope>NUCLEOTIDE SEQUENCE</scope>
    <source>
        <strain evidence="12">SMH4131-1</strain>
    </source>
</reference>
<feature type="transmembrane region" description="Helical" evidence="11">
    <location>
        <begin position="151"/>
        <end position="168"/>
    </location>
</feature>
<keyword evidence="6 11" id="KW-0812">Transmembrane</keyword>
<dbReference type="InterPro" id="IPR039653">
    <property type="entry name" value="Prenyltransferase"/>
</dbReference>
<evidence type="ECO:0000256" key="9">
    <source>
        <dbReference type="ARBA" id="ARBA00075214"/>
    </source>
</evidence>
<sequence length="447" mass="48613">MPGEDPLSSSSSPQSRGVYMDISTRRLDSPSTRATSPASSHSYRHASPQSFTQTSRQTVSSLHFLSLIPLPLLEKDNLIPPTSPKNLSISNSSQLPKMSTTTPTTTTMKEEKPTGPFSHLPPYTPPTKGLLSKLPSSWVPYAELIRIHKPAGILTIYFPYLYGSLFAACVQTDKTKVPSLSAMLNLNLLLVLASLIVRSVGCVMNDFADREIDKHVERSRHRPMARGAISVKAALAFMAAQYVVLFALVGAFPATRPSIPYLAPIIATGTLYPYCKQFTDYPQMVLGISLAFGIPFGCAVAGVDPLSLGFTSRNGVAMLALMVSWVVWTVIYDTIYAFQDIIGDKRAGNKTMTIRFESVMKPMLYGLSAVQVGLLAVTGRLVEAGPGLYTGVAVTAVILLLMVGRVKLESPESCWWWFVNGTLMIGGSMMASLQAEYISRLGFKLLL</sequence>
<feature type="compositionally biased region" description="Polar residues" evidence="10">
    <location>
        <begin position="84"/>
        <end position="95"/>
    </location>
</feature>
<dbReference type="Proteomes" id="UP001286456">
    <property type="component" value="Unassembled WGS sequence"/>
</dbReference>
<dbReference type="PANTHER" id="PTHR11048:SF28">
    <property type="entry name" value="4-HYDROXYBENZOATE POLYPRENYLTRANSFERASE, MITOCHONDRIAL"/>
    <property type="match status" value="1"/>
</dbReference>
<feature type="compositionally biased region" description="Low complexity" evidence="10">
    <location>
        <begin position="29"/>
        <end position="41"/>
    </location>
</feature>
<evidence type="ECO:0000313" key="13">
    <source>
        <dbReference type="Proteomes" id="UP001286456"/>
    </source>
</evidence>
<comment type="subcellular location">
    <subcellularLocation>
        <location evidence="2">Membrane</location>
        <topology evidence="2">Multi-pass membrane protein</topology>
    </subcellularLocation>
</comment>
<dbReference type="Gene3D" id="1.10.357.140">
    <property type="entry name" value="UbiA prenyltransferase"/>
    <property type="match status" value="1"/>
</dbReference>
<feature type="transmembrane region" description="Helical" evidence="11">
    <location>
        <begin position="188"/>
        <end position="208"/>
    </location>
</feature>
<evidence type="ECO:0000256" key="8">
    <source>
        <dbReference type="ARBA" id="ARBA00023136"/>
    </source>
</evidence>
<feature type="transmembrane region" description="Helical" evidence="11">
    <location>
        <begin position="384"/>
        <end position="403"/>
    </location>
</feature>
<keyword evidence="8 11" id="KW-0472">Membrane</keyword>
<dbReference type="AlphaFoldDB" id="A0AAE0I3K1"/>
<comment type="similarity">
    <text evidence="4">Belongs to the UbiA prenyltransferase family.</text>
</comment>
<proteinExistence type="inferred from homology"/>
<evidence type="ECO:0000256" key="11">
    <source>
        <dbReference type="SAM" id="Phobius"/>
    </source>
</evidence>
<comment type="pathway">
    <text evidence="3">Secondary metabolite biosynthesis; terpenoid biosynthesis.</text>
</comment>
<dbReference type="GO" id="GO:0005743">
    <property type="term" value="C:mitochondrial inner membrane"/>
    <property type="evidence" value="ECO:0007669"/>
    <property type="project" value="TreeGrafter"/>
</dbReference>
<reference evidence="12" key="1">
    <citation type="journal article" date="2023" name="Mol. Phylogenet. Evol.">
        <title>Genome-scale phylogeny and comparative genomics of the fungal order Sordariales.</title>
        <authorList>
            <person name="Hensen N."/>
            <person name="Bonometti L."/>
            <person name="Westerberg I."/>
            <person name="Brannstrom I.O."/>
            <person name="Guillou S."/>
            <person name="Cros-Aarteil S."/>
            <person name="Calhoun S."/>
            <person name="Haridas S."/>
            <person name="Kuo A."/>
            <person name="Mondo S."/>
            <person name="Pangilinan J."/>
            <person name="Riley R."/>
            <person name="LaButti K."/>
            <person name="Andreopoulos B."/>
            <person name="Lipzen A."/>
            <person name="Chen C."/>
            <person name="Yan M."/>
            <person name="Daum C."/>
            <person name="Ng V."/>
            <person name="Clum A."/>
            <person name="Steindorff A."/>
            <person name="Ohm R.A."/>
            <person name="Martin F."/>
            <person name="Silar P."/>
            <person name="Natvig D.O."/>
            <person name="Lalanne C."/>
            <person name="Gautier V."/>
            <person name="Ament-Velasquez S.L."/>
            <person name="Kruys A."/>
            <person name="Hutchinson M.I."/>
            <person name="Powell A.J."/>
            <person name="Barry K."/>
            <person name="Miller A.N."/>
            <person name="Grigoriev I.V."/>
            <person name="Debuchy R."/>
            <person name="Gladieux P."/>
            <person name="Hiltunen Thoren M."/>
            <person name="Johannesson H."/>
        </authorList>
    </citation>
    <scope>NUCLEOTIDE SEQUENCE</scope>
    <source>
        <strain evidence="12">SMH4131-1</strain>
    </source>
</reference>
<keyword evidence="13" id="KW-1185">Reference proteome</keyword>
<dbReference type="InterPro" id="IPR030470">
    <property type="entry name" value="UbiA_prenylTrfase_CS"/>
</dbReference>
<name>A0AAE0I3K1_9PEZI</name>
<protein>
    <recommendedName>
        <fullName evidence="9">Diterpenoid pyrone biosynthesis cluster protein C</fullName>
    </recommendedName>
</protein>
<dbReference type="GO" id="GO:0008412">
    <property type="term" value="F:4-hydroxybenzoate polyprenyltransferase activity"/>
    <property type="evidence" value="ECO:0007669"/>
    <property type="project" value="TreeGrafter"/>
</dbReference>